<dbReference type="Pfam" id="PF06429">
    <property type="entry name" value="Flg_bbr_C"/>
    <property type="match status" value="1"/>
</dbReference>
<evidence type="ECO:0000313" key="11">
    <source>
        <dbReference type="Proteomes" id="UP000249577"/>
    </source>
</evidence>
<dbReference type="Pfam" id="PF00460">
    <property type="entry name" value="Flg_bb_rod"/>
    <property type="match status" value="1"/>
</dbReference>
<name>A0A2W5KWC1_ANCNO</name>
<dbReference type="InterPro" id="IPR001444">
    <property type="entry name" value="Flag_bb_rod_N"/>
</dbReference>
<comment type="similarity">
    <text evidence="3">Belongs to the flagella basal body rod proteins family.</text>
</comment>
<feature type="domain" description="Flagellar basal body rod protein N-terminal" evidence="7">
    <location>
        <begin position="9"/>
        <end position="36"/>
    </location>
</feature>
<dbReference type="GO" id="GO:0005198">
    <property type="term" value="F:structural molecule activity"/>
    <property type="evidence" value="ECO:0007669"/>
    <property type="project" value="InterPro"/>
</dbReference>
<feature type="domain" description="Flagellar basal-body/hook protein C-terminal" evidence="8">
    <location>
        <begin position="569"/>
        <end position="610"/>
    </location>
</feature>
<keyword evidence="10" id="KW-0969">Cilium</keyword>
<keyword evidence="10" id="KW-0282">Flagellum</keyword>
<evidence type="ECO:0000259" key="7">
    <source>
        <dbReference type="Pfam" id="PF00460"/>
    </source>
</evidence>
<gene>
    <name evidence="10" type="primary">flgK</name>
    <name evidence="10" type="ORF">DI565_01290</name>
</gene>
<keyword evidence="10" id="KW-0966">Cell projection</keyword>
<evidence type="ECO:0000259" key="9">
    <source>
        <dbReference type="Pfam" id="PF22638"/>
    </source>
</evidence>
<dbReference type="Proteomes" id="UP000249577">
    <property type="component" value="Unassembled WGS sequence"/>
</dbReference>
<dbReference type="EMBL" id="QFPN01000001">
    <property type="protein sequence ID" value="PZQ19055.1"/>
    <property type="molecule type" value="Genomic_DNA"/>
</dbReference>
<comment type="subcellular location">
    <subcellularLocation>
        <location evidence="1">Bacterial flagellum basal body</location>
    </subcellularLocation>
    <subcellularLocation>
        <location evidence="2">Secreted</location>
    </subcellularLocation>
</comment>
<evidence type="ECO:0000256" key="2">
    <source>
        <dbReference type="ARBA" id="ARBA00004613"/>
    </source>
</evidence>
<accession>A0A2W5KWC1</accession>
<feature type="domain" description="Flagellar hook-associated protein FlgK helical" evidence="9">
    <location>
        <begin position="89"/>
        <end position="329"/>
    </location>
</feature>
<evidence type="ECO:0000256" key="1">
    <source>
        <dbReference type="ARBA" id="ARBA00004117"/>
    </source>
</evidence>
<dbReference type="Pfam" id="PF22638">
    <property type="entry name" value="FlgK_D1"/>
    <property type="match status" value="1"/>
</dbReference>
<proteinExistence type="inferred from homology"/>
<dbReference type="InterPro" id="IPR010930">
    <property type="entry name" value="Flg_bb/hook_C_dom"/>
</dbReference>
<dbReference type="InterPro" id="IPR053927">
    <property type="entry name" value="FlgK_helical"/>
</dbReference>
<dbReference type="PANTHER" id="PTHR30033">
    <property type="entry name" value="FLAGELLAR HOOK-ASSOCIATED PROTEIN 1"/>
    <property type="match status" value="1"/>
</dbReference>
<reference evidence="10 11" key="1">
    <citation type="submission" date="2017-08" db="EMBL/GenBank/DDBJ databases">
        <title>Infants hospitalized years apart are colonized by the same room-sourced microbial strains.</title>
        <authorList>
            <person name="Brooks B."/>
            <person name="Olm M.R."/>
            <person name="Firek B.A."/>
            <person name="Baker R."/>
            <person name="Thomas B.C."/>
            <person name="Morowitz M.J."/>
            <person name="Banfield J.F."/>
        </authorList>
    </citation>
    <scope>NUCLEOTIDE SEQUENCE [LARGE SCALE GENOMIC DNA]</scope>
    <source>
        <strain evidence="10">S2_005_003_R2_43</strain>
    </source>
</reference>
<evidence type="ECO:0000256" key="4">
    <source>
        <dbReference type="ARBA" id="ARBA00016244"/>
    </source>
</evidence>
<evidence type="ECO:0000256" key="5">
    <source>
        <dbReference type="ARBA" id="ARBA00022525"/>
    </source>
</evidence>
<evidence type="ECO:0000256" key="3">
    <source>
        <dbReference type="ARBA" id="ARBA00009677"/>
    </source>
</evidence>
<dbReference type="GO" id="GO:0009425">
    <property type="term" value="C:bacterial-type flagellum basal body"/>
    <property type="evidence" value="ECO:0007669"/>
    <property type="project" value="UniProtKB-SubCell"/>
</dbReference>
<dbReference type="AlphaFoldDB" id="A0A2W5KWC1"/>
<dbReference type="GO" id="GO:0009424">
    <property type="term" value="C:bacterial-type flagellum hook"/>
    <property type="evidence" value="ECO:0007669"/>
    <property type="project" value="InterPro"/>
</dbReference>
<evidence type="ECO:0000259" key="8">
    <source>
        <dbReference type="Pfam" id="PF06429"/>
    </source>
</evidence>
<evidence type="ECO:0000256" key="6">
    <source>
        <dbReference type="ARBA" id="ARBA00023143"/>
    </source>
</evidence>
<dbReference type="SUPFAM" id="SSF64518">
    <property type="entry name" value="Phase 1 flagellin"/>
    <property type="match status" value="1"/>
</dbReference>
<organism evidence="10 11">
    <name type="scientific">Ancylobacter novellus</name>
    <name type="common">Thiobacillus novellus</name>
    <dbReference type="NCBI Taxonomy" id="921"/>
    <lineage>
        <taxon>Bacteria</taxon>
        <taxon>Pseudomonadati</taxon>
        <taxon>Pseudomonadota</taxon>
        <taxon>Alphaproteobacteria</taxon>
        <taxon>Hyphomicrobiales</taxon>
        <taxon>Xanthobacteraceae</taxon>
        <taxon>Ancylobacter</taxon>
    </lineage>
</organism>
<keyword evidence="6" id="KW-0975">Bacterial flagellum</keyword>
<keyword evidence="5" id="KW-0964">Secreted</keyword>
<dbReference type="PRINTS" id="PR01005">
    <property type="entry name" value="FLGHOOKAP1"/>
</dbReference>
<protein>
    <recommendedName>
        <fullName evidence="4">Flagellar hook-associated protein 1</fullName>
    </recommendedName>
</protein>
<sequence>MGLSSALGAALSGLKASQAGLDVVASNVANAQTAGYVKRTLVTSQTSTGGVTTGVRVDDVRRELDAYLQRQLRSESAGAAYASTRATYLDQLQSVFGTPGGALSLDTLIANLGSSLSSLATTPDDDATRSGVIQAAQILAQQLNSATEDVQALRQQADLGMKSGVDQANEALKTIEDLTTKITRAYATGQTPTALLDQRDQAIDTLSVLMDVKVEDLGSGQLRLKTQSGLTLFENGAASRLSFEQSATIGAEDAYSAGDGTLGTIMLTRPSGSSVDLLASGQLRSGSLKSLADLRDKTLPAAQTQLDELAANLAQAFGTNTVDGTAISGGVDLTTDGALPGDRLSLSYTVGGVTKTFTIVNVGDPSALPLDDSLTADPNDTVIGVDFSSPTAAADLSAALSAKGLPIDASASATGFAFTTSDASLTIGGGSSKLTATVLQDDGVAIPLFVDGAGGTPYSGSLDGGSQRTGFAGRITVNPALVADDAKLTAYASSTAAGDATRAEFLRDALSGDRTYSLDSGLGATSKPFSGSIGEFANGIIGAQASASAAATRVAEGQSLVVSTLSDSYSAASGVNTDEEMGRLIQLQTAYGANARVISAVKEMMDMLMQV</sequence>
<dbReference type="GO" id="GO:0044780">
    <property type="term" value="P:bacterial-type flagellum assembly"/>
    <property type="evidence" value="ECO:0007669"/>
    <property type="project" value="InterPro"/>
</dbReference>
<dbReference type="NCBIfam" id="TIGR02492">
    <property type="entry name" value="flgK_ends"/>
    <property type="match status" value="1"/>
</dbReference>
<comment type="caution">
    <text evidence="10">The sequence shown here is derived from an EMBL/GenBank/DDBJ whole genome shotgun (WGS) entry which is preliminary data.</text>
</comment>
<evidence type="ECO:0000313" key="10">
    <source>
        <dbReference type="EMBL" id="PZQ19055.1"/>
    </source>
</evidence>
<dbReference type="InterPro" id="IPR002371">
    <property type="entry name" value="FlgK"/>
</dbReference>
<dbReference type="PANTHER" id="PTHR30033:SF1">
    <property type="entry name" value="FLAGELLAR HOOK-ASSOCIATED PROTEIN 1"/>
    <property type="match status" value="1"/>
</dbReference>
<dbReference type="GO" id="GO:0005576">
    <property type="term" value="C:extracellular region"/>
    <property type="evidence" value="ECO:0007669"/>
    <property type="project" value="UniProtKB-SubCell"/>
</dbReference>